<feature type="compositionally biased region" description="Polar residues" evidence="1">
    <location>
        <begin position="9"/>
        <end position="18"/>
    </location>
</feature>
<evidence type="ECO:0000256" key="1">
    <source>
        <dbReference type="SAM" id="MobiDB-lite"/>
    </source>
</evidence>
<dbReference type="Proteomes" id="UP001211065">
    <property type="component" value="Unassembled WGS sequence"/>
</dbReference>
<dbReference type="Gene3D" id="1.10.510.10">
    <property type="entry name" value="Transferase(Phosphotransferase) domain 1"/>
    <property type="match status" value="1"/>
</dbReference>
<accession>A0AAD5U6A1</accession>
<dbReference type="EMBL" id="JADGJW010000054">
    <property type="protein sequence ID" value="KAJ3225739.1"/>
    <property type="molecule type" value="Genomic_DNA"/>
</dbReference>
<dbReference type="InterPro" id="IPR004147">
    <property type="entry name" value="ABC1_dom"/>
</dbReference>
<feature type="domain" description="Protein kinase" evidence="2">
    <location>
        <begin position="217"/>
        <end position="411"/>
    </location>
</feature>
<reference evidence="3" key="1">
    <citation type="submission" date="2020-05" db="EMBL/GenBank/DDBJ databases">
        <title>Phylogenomic resolution of chytrid fungi.</title>
        <authorList>
            <person name="Stajich J.E."/>
            <person name="Amses K."/>
            <person name="Simmons R."/>
            <person name="Seto K."/>
            <person name="Myers J."/>
            <person name="Bonds A."/>
            <person name="Quandt C.A."/>
            <person name="Barry K."/>
            <person name="Liu P."/>
            <person name="Grigoriev I."/>
            <person name="Longcore J.E."/>
            <person name="James T.Y."/>
        </authorList>
    </citation>
    <scope>NUCLEOTIDE SEQUENCE</scope>
    <source>
        <strain evidence="3">JEL0476</strain>
    </source>
</reference>
<dbReference type="AlphaFoldDB" id="A0AAD5U6A1"/>
<dbReference type="Pfam" id="PF03109">
    <property type="entry name" value="ABC1"/>
    <property type="match status" value="1"/>
</dbReference>
<dbReference type="InterPro" id="IPR011009">
    <property type="entry name" value="Kinase-like_dom_sf"/>
</dbReference>
<gene>
    <name evidence="3" type="ORF">HK099_006352</name>
</gene>
<protein>
    <recommendedName>
        <fullName evidence="2">Protein kinase domain-containing protein</fullName>
    </recommendedName>
</protein>
<evidence type="ECO:0000313" key="3">
    <source>
        <dbReference type="EMBL" id="KAJ3225739.1"/>
    </source>
</evidence>
<dbReference type="PROSITE" id="PS50011">
    <property type="entry name" value="PROTEIN_KINASE_DOM"/>
    <property type="match status" value="1"/>
</dbReference>
<comment type="caution">
    <text evidence="3">The sequence shown here is derived from an EMBL/GenBank/DDBJ whole genome shotgun (WGS) entry which is preliminary data.</text>
</comment>
<evidence type="ECO:0000259" key="2">
    <source>
        <dbReference type="PROSITE" id="PS50011"/>
    </source>
</evidence>
<dbReference type="GO" id="GO:0004674">
    <property type="term" value="F:protein serine/threonine kinase activity"/>
    <property type="evidence" value="ECO:0007669"/>
    <property type="project" value="UniProtKB-KW"/>
</dbReference>
<organism evidence="3 4">
    <name type="scientific">Clydaea vesicula</name>
    <dbReference type="NCBI Taxonomy" id="447962"/>
    <lineage>
        <taxon>Eukaryota</taxon>
        <taxon>Fungi</taxon>
        <taxon>Fungi incertae sedis</taxon>
        <taxon>Chytridiomycota</taxon>
        <taxon>Chytridiomycota incertae sedis</taxon>
        <taxon>Chytridiomycetes</taxon>
        <taxon>Lobulomycetales</taxon>
        <taxon>Lobulomycetaceae</taxon>
        <taxon>Clydaea</taxon>
    </lineage>
</organism>
<proteinExistence type="predicted"/>
<keyword evidence="4" id="KW-1185">Reference proteome</keyword>
<feature type="region of interest" description="Disordered" evidence="1">
    <location>
        <begin position="1"/>
        <end position="31"/>
    </location>
</feature>
<name>A0AAD5U6A1_9FUNG</name>
<sequence length="411" mass="46975">MNEVDSNDHSQIVVNSNKPPRLPKRPDTHGVDSCQHTIKKVDSINCDKAPLSANNNLFKPTNCVDGTATFIAENCTSGENVSLKLTSDTKKMNNLDNQHTMHNSVISPFHQNSNTTFDTLNSTANPSIQFSEQDEKVDSDFHEDFSNAVSSPFSKRTSSLFKTRHSSLVDKNSDVGFNNLKRSLTKKFTKIGKNFKLEKFFEDKNDLDKFEIEDYIIQKNFKKKYGADGQIYVCKKKGLSNNPKNLVAIKILNKYFSKNDVQRESDRHKLMGTSGGEPLFSSKGIVMKFINGKTLEEELEDTNSKFTAQSLFHKAKNEIKKLHKFGYFHGDTNTGNFLVEKDTGKVFLIDFTTSFSITNLEQKFRDFEKLINNFKGEIRLRKNFNTNETSLKDLEEELELDLKFPDRNTYK</sequence>
<feature type="non-terminal residue" evidence="3">
    <location>
        <position position="411"/>
    </location>
</feature>
<dbReference type="SUPFAM" id="SSF56112">
    <property type="entry name" value="Protein kinase-like (PK-like)"/>
    <property type="match status" value="1"/>
</dbReference>
<dbReference type="InterPro" id="IPR000719">
    <property type="entry name" value="Prot_kinase_dom"/>
</dbReference>
<dbReference type="GO" id="GO:0005524">
    <property type="term" value="F:ATP binding"/>
    <property type="evidence" value="ECO:0007669"/>
    <property type="project" value="UniProtKB-KW"/>
</dbReference>
<evidence type="ECO:0000313" key="4">
    <source>
        <dbReference type="Proteomes" id="UP001211065"/>
    </source>
</evidence>